<feature type="signal peptide" evidence="8">
    <location>
        <begin position="1"/>
        <end position="24"/>
    </location>
</feature>
<keyword evidence="11" id="KW-1185">Reference proteome</keyword>
<evidence type="ECO:0000313" key="11">
    <source>
        <dbReference type="Proteomes" id="UP000664369"/>
    </source>
</evidence>
<dbReference type="InterPro" id="IPR008969">
    <property type="entry name" value="CarboxyPept-like_regulatory"/>
</dbReference>
<evidence type="ECO:0000256" key="5">
    <source>
        <dbReference type="ARBA" id="ARBA00023136"/>
    </source>
</evidence>
<comment type="subcellular location">
    <subcellularLocation>
        <location evidence="1 7">Cell outer membrane</location>
        <topology evidence="1 7">Multi-pass membrane protein</topology>
    </subcellularLocation>
</comment>
<dbReference type="NCBIfam" id="TIGR04056">
    <property type="entry name" value="OMP_RagA_SusC"/>
    <property type="match status" value="1"/>
</dbReference>
<dbReference type="NCBIfam" id="TIGR04057">
    <property type="entry name" value="SusC_RagA_signa"/>
    <property type="match status" value="1"/>
</dbReference>
<dbReference type="SUPFAM" id="SSF56935">
    <property type="entry name" value="Porins"/>
    <property type="match status" value="1"/>
</dbReference>
<dbReference type="InterPro" id="IPR036942">
    <property type="entry name" value="Beta-barrel_TonB_sf"/>
</dbReference>
<comment type="similarity">
    <text evidence="7">Belongs to the TonB-dependent receptor family.</text>
</comment>
<reference evidence="10 11" key="1">
    <citation type="submission" date="2021-03" db="EMBL/GenBank/DDBJ databases">
        <authorList>
            <person name="Kim M.K."/>
        </authorList>
    </citation>
    <scope>NUCLEOTIDE SEQUENCE [LARGE SCALE GENOMIC DNA]</scope>
    <source>
        <strain evidence="10 11">BT442</strain>
    </source>
</reference>
<comment type="caution">
    <text evidence="10">The sequence shown here is derived from an EMBL/GenBank/DDBJ whole genome shotgun (WGS) entry which is preliminary data.</text>
</comment>
<evidence type="ECO:0000256" key="4">
    <source>
        <dbReference type="ARBA" id="ARBA00022692"/>
    </source>
</evidence>
<keyword evidence="8" id="KW-0732">Signal</keyword>
<dbReference type="Gene3D" id="2.60.40.1120">
    <property type="entry name" value="Carboxypeptidase-like, regulatory domain"/>
    <property type="match status" value="1"/>
</dbReference>
<keyword evidence="6 7" id="KW-0998">Cell outer membrane</keyword>
<keyword evidence="4 7" id="KW-0812">Transmembrane</keyword>
<dbReference type="InterPro" id="IPR012910">
    <property type="entry name" value="Plug_dom"/>
</dbReference>
<organism evidence="10 11">
    <name type="scientific">Hymenobacter negativus</name>
    <dbReference type="NCBI Taxonomy" id="2795026"/>
    <lineage>
        <taxon>Bacteria</taxon>
        <taxon>Pseudomonadati</taxon>
        <taxon>Bacteroidota</taxon>
        <taxon>Cytophagia</taxon>
        <taxon>Cytophagales</taxon>
        <taxon>Hymenobacteraceae</taxon>
        <taxon>Hymenobacter</taxon>
    </lineage>
</organism>
<dbReference type="EMBL" id="JAGETZ010000003">
    <property type="protein sequence ID" value="MBO2008922.1"/>
    <property type="molecule type" value="Genomic_DNA"/>
</dbReference>
<keyword evidence="10" id="KW-0675">Receptor</keyword>
<accession>A0ABS3QCF2</accession>
<dbReference type="Gene3D" id="2.40.170.20">
    <property type="entry name" value="TonB-dependent receptor, beta-barrel domain"/>
    <property type="match status" value="1"/>
</dbReference>
<keyword evidence="3 7" id="KW-1134">Transmembrane beta strand</keyword>
<evidence type="ECO:0000256" key="2">
    <source>
        <dbReference type="ARBA" id="ARBA00022448"/>
    </source>
</evidence>
<protein>
    <submittedName>
        <fullName evidence="10">TonB-dependent receptor</fullName>
    </submittedName>
</protein>
<dbReference type="SUPFAM" id="SSF49464">
    <property type="entry name" value="Carboxypeptidase regulatory domain-like"/>
    <property type="match status" value="1"/>
</dbReference>
<sequence length="1101" mass="119250">MRNRYLILLWLALLSSLYSLNAMAQSGTRRVSGTVRAGDSKEGLPGVTVLVKGTTNGTSTGMDGGYEVNVPATGAVTLSFSFVGYTTKEVAVGSQSQIDVTLAADSKQLEDVVVIGYQAVQRRDVTGSVASVSAQQIKDVPVNSAAEALSGRLAGVQVTSSEGTPGNQSVNIRVRGGGSVTQDNSPLYVVDGVQVENALNVISPQDIQSVDVLKDASATAIYGARGANGVVIITTKGGKEGKLVVTYNGFAGVRQLSRKLDVMQPADFVNYQYERALGIDRVAGNTTTVGGLNTFKSFFKSKNYNSDTLNQVRNSPFLDWQDQVFGRDAFQQTHNISLSGGSATTTYALSVTRNDEKGIQLGSGFTRNLVNFRFDNKATDKFRFGVNVRFNDQVVDGLGTSSQLSTTTTRLRNSVEYLPLAVSLPGAFDPNSFDESFYTNSSLVNPVLALESDIRHDKQRTLNLAANASYALTKDFTLRSTVGFDIGNSTLETFYGRNSPAIRQPGGGFNLQPSVSIATGSALSINQSNVLSYSHQFGKHSVDALLGQEIYQQTSRILTAQTNFLPLDITADQAIANINQGVLPSASFAQPTPTSDILTMPHLLSGFGRLNYTYDDKYLATVTFRADGSSKFASGRRVGYFPAASLAWRISKEDFMKELSNTISDLKLRLSYGLAGNNRINDFGYSQNFRTGLGQYSLNHAISLGTVVTGLANPFLLWETTVARNVGVDLALFNNRVQLSVDAYYNSTRDLLVNVPIAPTTGYQSQFQNVGSTTNRGLEFQLSGTIVKTPDFTWNASGNASMNRGRIQDLGPITAIPGVYSGWASTTIASDFLARVGDPVGIFYGYQTDFDNGRQGFYTPDDFSGYNATTRTWTLKPGVATDVSVQGQPVAPGIIKLKDISGPNGTPDGVVDANDRTAIGNANPKLVGGLNQQFTYKGFDASVFFNFVYGNKVYNANKIEFTTSVNPFSNLLTMMNDRYRTVDNNGVAITDLDASRNLNQNAKIWQPTRTLFVHDWAIEDGSFLRLNNVTIGYSLPKSLIAKVKLTQLRFYVTGNNLYTWTKYTGFDPEANTRRASPLTPGVDYAGYPRSRVLLFGVNLSL</sequence>
<dbReference type="Pfam" id="PF13715">
    <property type="entry name" value="CarbopepD_reg_2"/>
    <property type="match status" value="1"/>
</dbReference>
<evidence type="ECO:0000256" key="6">
    <source>
        <dbReference type="ARBA" id="ARBA00023237"/>
    </source>
</evidence>
<evidence type="ECO:0000259" key="9">
    <source>
        <dbReference type="Pfam" id="PF07715"/>
    </source>
</evidence>
<gene>
    <name evidence="10" type="ORF">J4E00_07650</name>
</gene>
<dbReference type="InterPro" id="IPR039426">
    <property type="entry name" value="TonB-dep_rcpt-like"/>
</dbReference>
<feature type="chain" id="PRO_5045443042" evidence="8">
    <location>
        <begin position="25"/>
        <end position="1101"/>
    </location>
</feature>
<evidence type="ECO:0000256" key="8">
    <source>
        <dbReference type="SAM" id="SignalP"/>
    </source>
</evidence>
<dbReference type="RefSeq" id="WP_208174554.1">
    <property type="nucleotide sequence ID" value="NZ_JAGETZ010000003.1"/>
</dbReference>
<evidence type="ECO:0000256" key="1">
    <source>
        <dbReference type="ARBA" id="ARBA00004571"/>
    </source>
</evidence>
<dbReference type="InterPro" id="IPR023997">
    <property type="entry name" value="TonB-dep_OMP_SusC/RagA_CS"/>
</dbReference>
<dbReference type="Proteomes" id="UP000664369">
    <property type="component" value="Unassembled WGS sequence"/>
</dbReference>
<dbReference type="PROSITE" id="PS52016">
    <property type="entry name" value="TONB_DEPENDENT_REC_3"/>
    <property type="match status" value="1"/>
</dbReference>
<proteinExistence type="inferred from homology"/>
<evidence type="ECO:0000313" key="10">
    <source>
        <dbReference type="EMBL" id="MBO2008922.1"/>
    </source>
</evidence>
<dbReference type="Pfam" id="PF07715">
    <property type="entry name" value="Plug"/>
    <property type="match status" value="1"/>
</dbReference>
<feature type="domain" description="TonB-dependent receptor plug" evidence="9">
    <location>
        <begin position="122"/>
        <end position="230"/>
    </location>
</feature>
<evidence type="ECO:0000256" key="3">
    <source>
        <dbReference type="ARBA" id="ARBA00022452"/>
    </source>
</evidence>
<dbReference type="InterPro" id="IPR037066">
    <property type="entry name" value="Plug_dom_sf"/>
</dbReference>
<dbReference type="InterPro" id="IPR023996">
    <property type="entry name" value="TonB-dep_OMP_SusC/RagA"/>
</dbReference>
<evidence type="ECO:0000256" key="7">
    <source>
        <dbReference type="PROSITE-ProRule" id="PRU01360"/>
    </source>
</evidence>
<name>A0ABS3QCF2_9BACT</name>
<keyword evidence="2 7" id="KW-0813">Transport</keyword>
<keyword evidence="5 7" id="KW-0472">Membrane</keyword>
<dbReference type="Gene3D" id="2.170.130.10">
    <property type="entry name" value="TonB-dependent receptor, plug domain"/>
    <property type="match status" value="1"/>
</dbReference>